<dbReference type="InterPro" id="IPR011701">
    <property type="entry name" value="MFS"/>
</dbReference>
<dbReference type="RefSeq" id="WP_180706230.1">
    <property type="nucleotide sequence ID" value="NZ_LT615367.1"/>
</dbReference>
<evidence type="ECO:0000256" key="7">
    <source>
        <dbReference type="ARBA" id="ARBA00023136"/>
    </source>
</evidence>
<feature type="transmembrane region" description="Helical" evidence="8">
    <location>
        <begin position="117"/>
        <end position="138"/>
    </location>
</feature>
<keyword evidence="7 8" id="KW-0472">Membrane</keyword>
<dbReference type="Pfam" id="PF07690">
    <property type="entry name" value="MFS_1"/>
    <property type="match status" value="1"/>
</dbReference>
<comment type="subcellular location">
    <subcellularLocation>
        <location evidence="1">Cell membrane</location>
        <topology evidence="1">Multi-pass membrane protein</topology>
    </subcellularLocation>
</comment>
<evidence type="ECO:0000256" key="2">
    <source>
        <dbReference type="ARBA" id="ARBA00008537"/>
    </source>
</evidence>
<dbReference type="NCBIfam" id="TIGR00711">
    <property type="entry name" value="efflux_EmrB"/>
    <property type="match status" value="1"/>
</dbReference>
<feature type="transmembrane region" description="Helical" evidence="8">
    <location>
        <begin position="180"/>
        <end position="202"/>
    </location>
</feature>
<dbReference type="GO" id="GO:0005886">
    <property type="term" value="C:plasma membrane"/>
    <property type="evidence" value="ECO:0007669"/>
    <property type="project" value="UniProtKB-SubCell"/>
</dbReference>
<feature type="transmembrane region" description="Helical" evidence="8">
    <location>
        <begin position="244"/>
        <end position="262"/>
    </location>
</feature>
<evidence type="ECO:0000256" key="5">
    <source>
        <dbReference type="ARBA" id="ARBA00022692"/>
    </source>
</evidence>
<dbReference type="SUPFAM" id="SSF103473">
    <property type="entry name" value="MFS general substrate transporter"/>
    <property type="match status" value="1"/>
</dbReference>
<keyword evidence="5 8" id="KW-0812">Transmembrane</keyword>
<dbReference type="InterPro" id="IPR020846">
    <property type="entry name" value="MFS_dom"/>
</dbReference>
<accession>A0A375A761</accession>
<dbReference type="KEGG" id="daq:DAQ1742_00783"/>
<organism evidence="10 11">
    <name type="scientific">Dickeya aquatica</name>
    <dbReference type="NCBI Taxonomy" id="1401087"/>
    <lineage>
        <taxon>Bacteria</taxon>
        <taxon>Pseudomonadati</taxon>
        <taxon>Pseudomonadota</taxon>
        <taxon>Gammaproteobacteria</taxon>
        <taxon>Enterobacterales</taxon>
        <taxon>Pectobacteriaceae</taxon>
        <taxon>Dickeya</taxon>
    </lineage>
</organism>
<dbReference type="Proteomes" id="UP000294820">
    <property type="component" value="Chromosome 1"/>
</dbReference>
<feature type="transmembrane region" description="Helical" evidence="8">
    <location>
        <begin position="150"/>
        <end position="168"/>
    </location>
</feature>
<dbReference type="PROSITE" id="PS50850">
    <property type="entry name" value="MFS"/>
    <property type="match status" value="1"/>
</dbReference>
<dbReference type="CDD" id="cd17503">
    <property type="entry name" value="MFS_LmrB_MDR_like"/>
    <property type="match status" value="1"/>
</dbReference>
<dbReference type="Gene3D" id="1.20.1250.20">
    <property type="entry name" value="MFS general substrate transporter like domains"/>
    <property type="match status" value="1"/>
</dbReference>
<feature type="transmembrane region" description="Helical" evidence="8">
    <location>
        <begin position="64"/>
        <end position="84"/>
    </location>
</feature>
<feature type="transmembrane region" description="Helical" evidence="8">
    <location>
        <begin position="21"/>
        <end position="44"/>
    </location>
</feature>
<reference evidence="10 11" key="1">
    <citation type="submission" date="2016-09" db="EMBL/GenBank/DDBJ databases">
        <authorList>
            <person name="Reverchon S."/>
            <person name="Nasser W."/>
            <person name="Leonard S."/>
            <person name="Brochier C."/>
            <person name="Duprey A."/>
        </authorList>
    </citation>
    <scope>NUCLEOTIDE SEQUENCE [LARGE SCALE GENOMIC DNA]</scope>
    <source>
        <strain evidence="10 11">174/2</strain>
    </source>
</reference>
<dbReference type="InterPro" id="IPR004638">
    <property type="entry name" value="EmrB-like"/>
</dbReference>
<sequence>MSPSKPILSPLESQAARFGDSYRWLATFTIMLGTIATTATATIVNVAMHDIMGAFGMGQDQAQWLSTAFLASMTATMLVTAWTLERFGYRATYVGALVIFVLGSLLGTFSQSSAEVIIARILQGGASGIIQPLAMIIISQVFPVSERGKAMGIYGVGVVLAPALGPAAGGLMVDSLDWRAVFMVVVPFCLAGIAAAVVILPAKSPHRSGGHQRFDTAGFILLVVSLTALLAGLSNGQRTGWDSFFILGLLTLALMTMLAFIVREFTTPHPLLNLRVFANPAFTSGCIVAFALGAGIYGSTYIIPLFVQSIQGYTPTRSGLLLMPAGLALGMVFPLAGSLSDKLRPHTLVIIGLLLFGLSCWLSSAADTDTPFWTMAWWIVIGRIGLGLMLPAMNAGALRALPANQLAQGAGSLNFVRQLGAQWGSTCCQCFSERRTTFHGQMLAQALMLDNTRSPDAIRQLGLLFGHAGNPLGDPLSTSINPGIMTYLLSILTPKAQMFAYQDGFFVVALFFFLAMLPAWFIRPRTVLNPTPPAAVSQGS</sequence>
<gene>
    <name evidence="10" type="primary">mfbB</name>
    <name evidence="10" type="ORF">DAQ1742_00783</name>
</gene>
<dbReference type="PANTHER" id="PTHR42718:SF9">
    <property type="entry name" value="MAJOR FACILITATOR SUPERFAMILY MULTIDRUG TRANSPORTER MFSC"/>
    <property type="match status" value="1"/>
</dbReference>
<keyword evidence="3" id="KW-0813">Transport</keyword>
<keyword evidence="11" id="KW-1185">Reference proteome</keyword>
<evidence type="ECO:0000313" key="11">
    <source>
        <dbReference type="Proteomes" id="UP000294820"/>
    </source>
</evidence>
<dbReference type="Gene3D" id="1.20.1720.10">
    <property type="entry name" value="Multidrug resistance protein D"/>
    <property type="match status" value="1"/>
</dbReference>
<feature type="transmembrane region" description="Helical" evidence="8">
    <location>
        <begin position="504"/>
        <end position="522"/>
    </location>
</feature>
<evidence type="ECO:0000259" key="9">
    <source>
        <dbReference type="PROSITE" id="PS50850"/>
    </source>
</evidence>
<feature type="transmembrane region" description="Helical" evidence="8">
    <location>
        <begin position="348"/>
        <end position="366"/>
    </location>
</feature>
<evidence type="ECO:0000313" key="10">
    <source>
        <dbReference type="EMBL" id="SLM61850.1"/>
    </source>
</evidence>
<feature type="transmembrane region" description="Helical" evidence="8">
    <location>
        <begin position="282"/>
        <end position="307"/>
    </location>
</feature>
<dbReference type="PANTHER" id="PTHR42718">
    <property type="entry name" value="MAJOR FACILITATOR SUPERFAMILY MULTIDRUG TRANSPORTER MFSC"/>
    <property type="match status" value="1"/>
</dbReference>
<proteinExistence type="inferred from homology"/>
<evidence type="ECO:0000256" key="8">
    <source>
        <dbReference type="SAM" id="Phobius"/>
    </source>
</evidence>
<dbReference type="AlphaFoldDB" id="A0A375A761"/>
<feature type="transmembrane region" description="Helical" evidence="8">
    <location>
        <begin position="372"/>
        <end position="390"/>
    </location>
</feature>
<evidence type="ECO:0000256" key="6">
    <source>
        <dbReference type="ARBA" id="ARBA00022989"/>
    </source>
</evidence>
<evidence type="ECO:0000256" key="1">
    <source>
        <dbReference type="ARBA" id="ARBA00004651"/>
    </source>
</evidence>
<dbReference type="EMBL" id="LT615367">
    <property type="protein sequence ID" value="SLM61850.1"/>
    <property type="molecule type" value="Genomic_DNA"/>
</dbReference>
<name>A0A375A761_9GAMM</name>
<keyword evidence="6 8" id="KW-1133">Transmembrane helix</keyword>
<evidence type="ECO:0000256" key="3">
    <source>
        <dbReference type="ARBA" id="ARBA00022448"/>
    </source>
</evidence>
<evidence type="ECO:0000256" key="4">
    <source>
        <dbReference type="ARBA" id="ARBA00022475"/>
    </source>
</evidence>
<feature type="transmembrane region" description="Helical" evidence="8">
    <location>
        <begin position="214"/>
        <end position="232"/>
    </location>
</feature>
<feature type="transmembrane region" description="Helical" evidence="8">
    <location>
        <begin position="91"/>
        <end position="111"/>
    </location>
</feature>
<keyword evidence="4" id="KW-1003">Cell membrane</keyword>
<dbReference type="GO" id="GO:0022857">
    <property type="term" value="F:transmembrane transporter activity"/>
    <property type="evidence" value="ECO:0007669"/>
    <property type="project" value="InterPro"/>
</dbReference>
<feature type="transmembrane region" description="Helical" evidence="8">
    <location>
        <begin position="319"/>
        <end position="336"/>
    </location>
</feature>
<dbReference type="InterPro" id="IPR036259">
    <property type="entry name" value="MFS_trans_sf"/>
</dbReference>
<comment type="similarity">
    <text evidence="2">Belongs to the major facilitator superfamily. EmrB family.</text>
</comment>
<feature type="domain" description="Major facilitator superfamily (MFS) profile" evidence="9">
    <location>
        <begin position="26"/>
        <end position="527"/>
    </location>
</feature>
<protein>
    <submittedName>
        <fullName evidence="10">Multidrug resistance protein B</fullName>
    </submittedName>
</protein>